<keyword evidence="1" id="KW-1133">Transmembrane helix</keyword>
<comment type="caution">
    <text evidence="2">The sequence shown here is derived from an EMBL/GenBank/DDBJ whole genome shotgun (WGS) entry which is preliminary data.</text>
</comment>
<dbReference type="Pfam" id="PF04247">
    <property type="entry name" value="SirB"/>
    <property type="match status" value="1"/>
</dbReference>
<reference evidence="2" key="1">
    <citation type="submission" date="2022-11" db="EMBL/GenBank/DDBJ databases">
        <title>Parathalassolutuus dongxingensis gen. nov., sp. nov., a novel member of family Oceanospirillaceae isolated from a coastal shrimp pond in Guangxi, China.</title>
        <authorList>
            <person name="Chen H."/>
        </authorList>
    </citation>
    <scope>NUCLEOTIDE SEQUENCE</scope>
    <source>
        <strain evidence="2">G-43</strain>
    </source>
</reference>
<dbReference type="Proteomes" id="UP001150830">
    <property type="component" value="Unassembled WGS sequence"/>
</dbReference>
<evidence type="ECO:0000256" key="1">
    <source>
        <dbReference type="SAM" id="Phobius"/>
    </source>
</evidence>
<proteinExistence type="predicted"/>
<keyword evidence="1" id="KW-0812">Transmembrane</keyword>
<evidence type="ECO:0000313" key="3">
    <source>
        <dbReference type="Proteomes" id="UP001150830"/>
    </source>
</evidence>
<dbReference type="EMBL" id="JAPNOA010000016">
    <property type="protein sequence ID" value="MCY0964214.1"/>
    <property type="molecule type" value="Genomic_DNA"/>
</dbReference>
<evidence type="ECO:0000313" key="2">
    <source>
        <dbReference type="EMBL" id="MCY0964214.1"/>
    </source>
</evidence>
<dbReference type="GO" id="GO:0005886">
    <property type="term" value="C:plasma membrane"/>
    <property type="evidence" value="ECO:0007669"/>
    <property type="project" value="TreeGrafter"/>
</dbReference>
<dbReference type="RefSeq" id="WP_283172432.1">
    <property type="nucleotide sequence ID" value="NZ_JAPNOA010000016.1"/>
</dbReference>
<dbReference type="PANTHER" id="PTHR39594">
    <property type="entry name" value="PROTEIN YCHQ"/>
    <property type="match status" value="1"/>
</dbReference>
<accession>A0A9X3EAZ6</accession>
<dbReference type="InterPro" id="IPR007360">
    <property type="entry name" value="SirB"/>
</dbReference>
<feature type="transmembrane region" description="Helical" evidence="1">
    <location>
        <begin position="42"/>
        <end position="65"/>
    </location>
</feature>
<dbReference type="PANTHER" id="PTHR39594:SF1">
    <property type="entry name" value="PROTEIN YCHQ"/>
    <property type="match status" value="1"/>
</dbReference>
<feature type="transmembrane region" description="Helical" evidence="1">
    <location>
        <begin position="12"/>
        <end position="30"/>
    </location>
</feature>
<dbReference type="PIRSF" id="PIRSF005610">
    <property type="entry name" value="SirB"/>
    <property type="match status" value="1"/>
</dbReference>
<keyword evidence="1" id="KW-0472">Membrane</keyword>
<dbReference type="AlphaFoldDB" id="A0A9X3EAZ6"/>
<organism evidence="2 3">
    <name type="scientific">Parathalassolituus penaei</name>
    <dbReference type="NCBI Taxonomy" id="2997323"/>
    <lineage>
        <taxon>Bacteria</taxon>
        <taxon>Pseudomonadati</taxon>
        <taxon>Pseudomonadota</taxon>
        <taxon>Gammaproteobacteria</taxon>
        <taxon>Oceanospirillales</taxon>
        <taxon>Oceanospirillaceae</taxon>
        <taxon>Parathalassolituus</taxon>
    </lineage>
</organism>
<gene>
    <name evidence="2" type="ORF">OUO13_03375</name>
</gene>
<protein>
    <submittedName>
        <fullName evidence="2">SirB2 family protein</fullName>
    </submittedName>
</protein>
<keyword evidence="3" id="KW-1185">Reference proteome</keyword>
<feature type="transmembrane region" description="Helical" evidence="1">
    <location>
        <begin position="71"/>
        <end position="90"/>
    </location>
</feature>
<name>A0A9X3EAZ6_9GAMM</name>
<sequence length="122" mass="13329">MDYLALKHAHAGFAYLSALLFVVRFALVWLRSSFAGNKLVKILPHVVDTLLLVMAIMLCVSIGQYPLLNGWLTAKLLALVLLIGAGVVAIKKRQPVLALVTLALYVYMIGVAKTHSVLSWLS</sequence>
<feature type="transmembrane region" description="Helical" evidence="1">
    <location>
        <begin position="97"/>
        <end position="121"/>
    </location>
</feature>